<organism evidence="3 4">
    <name type="scientific">Cedecea davisae</name>
    <dbReference type="NCBI Taxonomy" id="158484"/>
    <lineage>
        <taxon>Bacteria</taxon>
        <taxon>Pseudomonadati</taxon>
        <taxon>Pseudomonadota</taxon>
        <taxon>Gammaproteobacteria</taxon>
        <taxon>Enterobacterales</taxon>
        <taxon>Enterobacteriaceae</taxon>
        <taxon>Cedecea</taxon>
    </lineage>
</organism>
<feature type="chain" id="PRO_5047330505" description="DUF4875 domain-containing protein" evidence="1">
    <location>
        <begin position="25"/>
        <end position="186"/>
    </location>
</feature>
<gene>
    <name evidence="3" type="ORF">KC222_00405</name>
</gene>
<evidence type="ECO:0000256" key="1">
    <source>
        <dbReference type="SAM" id="SignalP"/>
    </source>
</evidence>
<dbReference type="Proteomes" id="UP000686327">
    <property type="component" value="Unassembled WGS sequence"/>
</dbReference>
<evidence type="ECO:0000259" key="2">
    <source>
        <dbReference type="Pfam" id="PF16175"/>
    </source>
</evidence>
<dbReference type="InterPro" id="IPR032383">
    <property type="entry name" value="DUF4875"/>
</dbReference>
<keyword evidence="4" id="KW-1185">Reference proteome</keyword>
<name>A0ABS6DBA1_9ENTR</name>
<accession>A0ABS6DBA1</accession>
<comment type="caution">
    <text evidence="3">The sequence shown here is derived from an EMBL/GenBank/DDBJ whole genome shotgun (WGS) entry which is preliminary data.</text>
</comment>
<sequence length="186" mass="19773">MLTKYPLTLITGLALSLCSFFSQAAAVPYEIIQNTNTSIGTKRIRANITILAPTANDKSSRADTVNHAIEDTVKKTQAAVVTALLIPSKDLLGAGAALAKGEFYADGCGPSGAQCDGVKLRISASDVKLSAQSLRIWEQSVKSANELAERGVFEDEKVTADVAKKLKIKASEVDVPYIELESVTTE</sequence>
<evidence type="ECO:0000313" key="4">
    <source>
        <dbReference type="Proteomes" id="UP000686327"/>
    </source>
</evidence>
<proteinExistence type="predicted"/>
<feature type="signal peptide" evidence="1">
    <location>
        <begin position="1"/>
        <end position="24"/>
    </location>
</feature>
<protein>
    <recommendedName>
        <fullName evidence="2">DUF4875 domain-containing protein</fullName>
    </recommendedName>
</protein>
<reference evidence="4" key="1">
    <citation type="submission" date="2023-07" db="EMBL/GenBank/DDBJ databases">
        <title>Cedecea davisae an AmpC producer and its therapeutic implications.</title>
        <authorList>
            <person name="Notter J."/>
        </authorList>
    </citation>
    <scope>NUCLEOTIDE SEQUENCE [LARGE SCALE GENOMIC DNA]</scope>
    <source>
        <strain evidence="4">1</strain>
    </source>
</reference>
<evidence type="ECO:0000313" key="3">
    <source>
        <dbReference type="EMBL" id="MBU4680473.1"/>
    </source>
</evidence>
<dbReference type="RefSeq" id="WP_216374188.1">
    <property type="nucleotide sequence ID" value="NZ_JAGRYT010000001.1"/>
</dbReference>
<feature type="domain" description="DUF4875" evidence="2">
    <location>
        <begin position="25"/>
        <end position="178"/>
    </location>
</feature>
<dbReference type="EMBL" id="JAGRYU010000002">
    <property type="protein sequence ID" value="MBU4680473.1"/>
    <property type="molecule type" value="Genomic_DNA"/>
</dbReference>
<keyword evidence="1" id="KW-0732">Signal</keyword>
<dbReference type="Pfam" id="PF16175">
    <property type="entry name" value="DUF4875"/>
    <property type="match status" value="1"/>
</dbReference>